<dbReference type="Proteomes" id="UP000438429">
    <property type="component" value="Unassembled WGS sequence"/>
</dbReference>
<sequence length="188" mass="20772">MKAGGEKAMGDKRFKENELQLLRKAINIAFSWWLPPHTPTYLETSGGKEAGRGGQKQERAGRVQQNKRGWDVSSDDGPVNRGQKRDAHSPWAPAKPAKRAPSCRSSSLLTPSPAGCRSANTACLQIRLLITFCRPRCCRHPMTRSSRNKGTEKHERTHNATAAHGSRESSSYGAFLLEIQAMILKHGL</sequence>
<name>A0A6A4RRR5_SCOMX</name>
<accession>A0A6A4RRR5</accession>
<proteinExistence type="predicted"/>
<gene>
    <name evidence="2" type="ORF">F2P81_024968</name>
</gene>
<feature type="region of interest" description="Disordered" evidence="1">
    <location>
        <begin position="41"/>
        <end position="116"/>
    </location>
</feature>
<protein>
    <submittedName>
        <fullName evidence="2">Uncharacterized protein</fullName>
    </submittedName>
</protein>
<dbReference type="AlphaFoldDB" id="A0A6A4RRR5"/>
<feature type="region of interest" description="Disordered" evidence="1">
    <location>
        <begin position="141"/>
        <end position="166"/>
    </location>
</feature>
<reference evidence="2 3" key="1">
    <citation type="submission" date="2019-06" db="EMBL/GenBank/DDBJ databases">
        <title>Draft genomes of female and male turbot (Scophthalmus maximus).</title>
        <authorList>
            <person name="Xu H."/>
            <person name="Xu X.-W."/>
            <person name="Shao C."/>
            <person name="Chen S."/>
        </authorList>
    </citation>
    <scope>NUCLEOTIDE SEQUENCE [LARGE SCALE GENOMIC DNA]</scope>
    <source>
        <strain evidence="2">Ysfricsl-2016a</strain>
        <tissue evidence="2">Blood</tissue>
    </source>
</reference>
<evidence type="ECO:0000256" key="1">
    <source>
        <dbReference type="SAM" id="MobiDB-lite"/>
    </source>
</evidence>
<dbReference type="EMBL" id="VEVO01000023">
    <property type="protein sequence ID" value="KAF0022987.1"/>
    <property type="molecule type" value="Genomic_DNA"/>
</dbReference>
<organism evidence="2 3">
    <name type="scientific">Scophthalmus maximus</name>
    <name type="common">Turbot</name>
    <name type="synonym">Psetta maxima</name>
    <dbReference type="NCBI Taxonomy" id="52904"/>
    <lineage>
        <taxon>Eukaryota</taxon>
        <taxon>Metazoa</taxon>
        <taxon>Chordata</taxon>
        <taxon>Craniata</taxon>
        <taxon>Vertebrata</taxon>
        <taxon>Euteleostomi</taxon>
        <taxon>Actinopterygii</taxon>
        <taxon>Neopterygii</taxon>
        <taxon>Teleostei</taxon>
        <taxon>Neoteleostei</taxon>
        <taxon>Acanthomorphata</taxon>
        <taxon>Carangaria</taxon>
        <taxon>Pleuronectiformes</taxon>
        <taxon>Pleuronectoidei</taxon>
        <taxon>Scophthalmidae</taxon>
        <taxon>Scophthalmus</taxon>
    </lineage>
</organism>
<feature type="compositionally biased region" description="Basic and acidic residues" evidence="1">
    <location>
        <begin position="49"/>
        <end position="61"/>
    </location>
</feature>
<evidence type="ECO:0000313" key="2">
    <source>
        <dbReference type="EMBL" id="KAF0022987.1"/>
    </source>
</evidence>
<evidence type="ECO:0000313" key="3">
    <source>
        <dbReference type="Proteomes" id="UP000438429"/>
    </source>
</evidence>
<comment type="caution">
    <text evidence="2">The sequence shown here is derived from an EMBL/GenBank/DDBJ whole genome shotgun (WGS) entry which is preliminary data.</text>
</comment>
<feature type="compositionally biased region" description="Basic and acidic residues" evidence="1">
    <location>
        <begin position="149"/>
        <end position="158"/>
    </location>
</feature>